<dbReference type="EMBL" id="BPLQ01015627">
    <property type="protein sequence ID" value="GIY89454.1"/>
    <property type="molecule type" value="Genomic_DNA"/>
</dbReference>
<name>A0AAV4X4I9_9ARAC</name>
<dbReference type="AlphaFoldDB" id="A0AAV4X4I9"/>
<sequence length="118" mass="12787">MKGSVKKKKKKEKNKALFRPFLINGTRCWGIGASERRNSPNLNVILSVSSSTFTYSVRVALHVGRCPFAAAASEMDIRCLCALVALFFPRTTGTPIPTPSSLAPASICVRKNNTTAQS</sequence>
<dbReference type="Proteomes" id="UP001054837">
    <property type="component" value="Unassembled WGS sequence"/>
</dbReference>
<comment type="caution">
    <text evidence="1">The sequence shown here is derived from an EMBL/GenBank/DDBJ whole genome shotgun (WGS) entry which is preliminary data.</text>
</comment>
<protein>
    <submittedName>
        <fullName evidence="1">Uncharacterized protein</fullName>
    </submittedName>
</protein>
<reference evidence="1 2" key="1">
    <citation type="submission" date="2021-06" db="EMBL/GenBank/DDBJ databases">
        <title>Caerostris darwini draft genome.</title>
        <authorList>
            <person name="Kono N."/>
            <person name="Arakawa K."/>
        </authorList>
    </citation>
    <scope>NUCLEOTIDE SEQUENCE [LARGE SCALE GENOMIC DNA]</scope>
</reference>
<keyword evidence="2" id="KW-1185">Reference proteome</keyword>
<evidence type="ECO:0000313" key="1">
    <source>
        <dbReference type="EMBL" id="GIY89454.1"/>
    </source>
</evidence>
<evidence type="ECO:0000313" key="2">
    <source>
        <dbReference type="Proteomes" id="UP001054837"/>
    </source>
</evidence>
<proteinExistence type="predicted"/>
<organism evidence="1 2">
    <name type="scientific">Caerostris darwini</name>
    <dbReference type="NCBI Taxonomy" id="1538125"/>
    <lineage>
        <taxon>Eukaryota</taxon>
        <taxon>Metazoa</taxon>
        <taxon>Ecdysozoa</taxon>
        <taxon>Arthropoda</taxon>
        <taxon>Chelicerata</taxon>
        <taxon>Arachnida</taxon>
        <taxon>Araneae</taxon>
        <taxon>Araneomorphae</taxon>
        <taxon>Entelegynae</taxon>
        <taxon>Araneoidea</taxon>
        <taxon>Araneidae</taxon>
        <taxon>Caerostris</taxon>
    </lineage>
</organism>
<accession>A0AAV4X4I9</accession>
<gene>
    <name evidence="1" type="ORF">CDAR_408581</name>
</gene>